<dbReference type="Gene3D" id="1.10.238.10">
    <property type="entry name" value="EF-hand"/>
    <property type="match status" value="2"/>
</dbReference>
<dbReference type="SMART" id="SM00148">
    <property type="entry name" value="PLCXc"/>
    <property type="match status" value="1"/>
</dbReference>
<dbReference type="EC" id="3.1.4.11" evidence="2 6"/>
<dbReference type="InterPro" id="IPR001711">
    <property type="entry name" value="PLipase_C_Pinositol-sp_Y"/>
</dbReference>
<name>A0A9P6WQ34_9ASCO</name>
<accession>A0A9P6WQ34</accession>
<dbReference type="Proteomes" id="UP000697127">
    <property type="component" value="Unassembled WGS sequence"/>
</dbReference>
<evidence type="ECO:0000256" key="2">
    <source>
        <dbReference type="ARBA" id="ARBA00012368"/>
    </source>
</evidence>
<dbReference type="CDD" id="cd08598">
    <property type="entry name" value="PI-PLC1c_yeast"/>
    <property type="match status" value="1"/>
</dbReference>
<protein>
    <recommendedName>
        <fullName evidence="2 6">Phosphoinositide phospholipase C</fullName>
        <ecNumber evidence="2 6">3.1.4.11</ecNumber>
    </recommendedName>
</protein>
<dbReference type="GO" id="GO:0016042">
    <property type="term" value="P:lipid catabolic process"/>
    <property type="evidence" value="ECO:0007669"/>
    <property type="project" value="UniProtKB-KW"/>
</dbReference>
<dbReference type="GO" id="GO:0048015">
    <property type="term" value="P:phosphatidylinositol-mediated signaling"/>
    <property type="evidence" value="ECO:0007669"/>
    <property type="project" value="TreeGrafter"/>
</dbReference>
<evidence type="ECO:0000313" key="9">
    <source>
        <dbReference type="EMBL" id="KAG0689738.1"/>
    </source>
</evidence>
<comment type="catalytic activity">
    <reaction evidence="6">
        <text>a 1,2-diacyl-sn-glycero-3-phospho-(1D-myo-inositol-4,5-bisphosphate) + H2O = 1D-myo-inositol 1,4,5-trisphosphate + a 1,2-diacyl-sn-glycerol + H(+)</text>
        <dbReference type="Rhea" id="RHEA:33179"/>
        <dbReference type="ChEBI" id="CHEBI:15377"/>
        <dbReference type="ChEBI" id="CHEBI:15378"/>
        <dbReference type="ChEBI" id="CHEBI:17815"/>
        <dbReference type="ChEBI" id="CHEBI:58456"/>
        <dbReference type="ChEBI" id="CHEBI:203600"/>
        <dbReference type="EC" id="3.1.4.11"/>
    </reaction>
</comment>
<evidence type="ECO:0000256" key="5">
    <source>
        <dbReference type="ARBA" id="ARBA00023098"/>
    </source>
</evidence>
<dbReference type="InterPro" id="IPR002048">
    <property type="entry name" value="EF_hand_dom"/>
</dbReference>
<dbReference type="SMART" id="SM00149">
    <property type="entry name" value="PLCYc"/>
    <property type="match status" value="1"/>
</dbReference>
<dbReference type="SUPFAM" id="SSF51695">
    <property type="entry name" value="PLC-like phosphodiesterases"/>
    <property type="match status" value="1"/>
</dbReference>
<proteinExistence type="predicted"/>
<reference evidence="9" key="1">
    <citation type="submission" date="2020-11" db="EMBL/GenBank/DDBJ databases">
        <title>Kefir isolates.</title>
        <authorList>
            <person name="Marcisauskas S."/>
            <person name="Kim Y."/>
            <person name="Blasche S."/>
        </authorList>
    </citation>
    <scope>NUCLEOTIDE SEQUENCE</scope>
    <source>
        <strain evidence="9">Olga-1</strain>
    </source>
</reference>
<dbReference type="PROSITE" id="PS50007">
    <property type="entry name" value="PIPLC_X_DOMAIN"/>
    <property type="match status" value="1"/>
</dbReference>
<evidence type="ECO:0000256" key="1">
    <source>
        <dbReference type="ARBA" id="ARBA00001913"/>
    </source>
</evidence>
<evidence type="ECO:0000313" key="10">
    <source>
        <dbReference type="Proteomes" id="UP000697127"/>
    </source>
</evidence>
<evidence type="ECO:0000259" key="8">
    <source>
        <dbReference type="PROSITE" id="PS50222"/>
    </source>
</evidence>
<dbReference type="GO" id="GO:0004435">
    <property type="term" value="F:phosphatidylinositol-4,5-bisphosphate phospholipase C activity"/>
    <property type="evidence" value="ECO:0007669"/>
    <property type="project" value="UniProtKB-EC"/>
</dbReference>
<dbReference type="InterPro" id="IPR035892">
    <property type="entry name" value="C2_domain_sf"/>
</dbReference>
<feature type="domain" description="EF-hand" evidence="8">
    <location>
        <begin position="238"/>
        <end position="273"/>
    </location>
</feature>
<dbReference type="PANTHER" id="PTHR10336:SF36">
    <property type="entry name" value="1-PHOSPHATIDYLINOSITOL 4,5-BISPHOSPHATE PHOSPHODIESTERASE BETA-4"/>
    <property type="match status" value="1"/>
</dbReference>
<dbReference type="AlphaFoldDB" id="A0A9P6WQ34"/>
<dbReference type="PROSITE" id="PS50008">
    <property type="entry name" value="PIPLC_Y_DOMAIN"/>
    <property type="match status" value="1"/>
</dbReference>
<dbReference type="OrthoDB" id="269822at2759"/>
<gene>
    <name evidence="9" type="primary">PLC1</name>
    <name evidence="9" type="ORF">C6P40_004540</name>
</gene>
<comment type="cofactor">
    <cofactor evidence="1">
        <name>Ca(2+)</name>
        <dbReference type="ChEBI" id="CHEBI:29108"/>
    </cofactor>
</comment>
<dbReference type="PRINTS" id="PR00390">
    <property type="entry name" value="PHPHLIPASEC"/>
</dbReference>
<evidence type="ECO:0000256" key="4">
    <source>
        <dbReference type="ARBA" id="ARBA00022963"/>
    </source>
</evidence>
<dbReference type="PANTHER" id="PTHR10336">
    <property type="entry name" value="PHOSPHOINOSITIDE-SPECIFIC PHOSPHOLIPASE C FAMILY PROTEIN"/>
    <property type="match status" value="1"/>
</dbReference>
<dbReference type="InterPro" id="IPR000909">
    <property type="entry name" value="PLipase_C_PInositol-sp_X_dom"/>
</dbReference>
<dbReference type="Gene3D" id="2.60.40.150">
    <property type="entry name" value="C2 domain"/>
    <property type="match status" value="1"/>
</dbReference>
<organism evidence="9 10">
    <name type="scientific">Pichia californica</name>
    <dbReference type="NCBI Taxonomy" id="460514"/>
    <lineage>
        <taxon>Eukaryota</taxon>
        <taxon>Fungi</taxon>
        <taxon>Dikarya</taxon>
        <taxon>Ascomycota</taxon>
        <taxon>Saccharomycotina</taxon>
        <taxon>Pichiomycetes</taxon>
        <taxon>Pichiales</taxon>
        <taxon>Pichiaceae</taxon>
        <taxon>Pichia</taxon>
    </lineage>
</organism>
<comment type="caution">
    <text evidence="9">The sequence shown here is derived from an EMBL/GenBank/DDBJ whole genome shotgun (WGS) entry which is preliminary data.</text>
</comment>
<feature type="domain" description="PI-PLC Y-box" evidence="7">
    <location>
        <begin position="573"/>
        <end position="694"/>
    </location>
</feature>
<evidence type="ECO:0000256" key="3">
    <source>
        <dbReference type="ARBA" id="ARBA00022801"/>
    </source>
</evidence>
<dbReference type="Pfam" id="PF00388">
    <property type="entry name" value="PI-PLC-X"/>
    <property type="match status" value="1"/>
</dbReference>
<dbReference type="GO" id="GO:0005509">
    <property type="term" value="F:calcium ion binding"/>
    <property type="evidence" value="ECO:0007669"/>
    <property type="project" value="InterPro"/>
</dbReference>
<dbReference type="GO" id="GO:0051209">
    <property type="term" value="P:release of sequestered calcium ion into cytosol"/>
    <property type="evidence" value="ECO:0007669"/>
    <property type="project" value="TreeGrafter"/>
</dbReference>
<dbReference type="InterPro" id="IPR011993">
    <property type="entry name" value="PH-like_dom_sf"/>
</dbReference>
<dbReference type="Pfam" id="PF09279">
    <property type="entry name" value="EF-hand_like"/>
    <property type="match status" value="1"/>
</dbReference>
<dbReference type="InterPro" id="IPR017946">
    <property type="entry name" value="PLC-like_Pdiesterase_TIM-brl"/>
</dbReference>
<dbReference type="PROSITE" id="PS50222">
    <property type="entry name" value="EF_HAND_2"/>
    <property type="match status" value="1"/>
</dbReference>
<dbReference type="EMBL" id="PUHW01000063">
    <property type="protein sequence ID" value="KAG0689738.1"/>
    <property type="molecule type" value="Genomic_DNA"/>
</dbReference>
<dbReference type="SUPFAM" id="SSF47473">
    <property type="entry name" value="EF-hand"/>
    <property type="match status" value="1"/>
</dbReference>
<evidence type="ECO:0000256" key="6">
    <source>
        <dbReference type="RuleBase" id="RU361133"/>
    </source>
</evidence>
<dbReference type="InterPro" id="IPR011992">
    <property type="entry name" value="EF-hand-dom_pair"/>
</dbReference>
<evidence type="ECO:0000259" key="7">
    <source>
        <dbReference type="PROSITE" id="PS50008"/>
    </source>
</evidence>
<dbReference type="SUPFAM" id="SSF50729">
    <property type="entry name" value="PH domain-like"/>
    <property type="match status" value="1"/>
</dbReference>
<sequence>MQQSGITADISRHLSSLRMNTNRRNTSSSISSIPIPHQAIDLNTSISDESSIDTFINNQFDPMDPDSYPPDLISPGIDMIRVTRRKRIRRLFKLSLPSLILTWNSKSKSKIEFDKIQSIRVGNDAKNYREEFNVSSEFNDLWITVIYITSSKISNSSSLCNDLKALHMIAPTKRNFDIIFDTLTILSKWSKEQESLIGCANIHEFSKIKWNNKIKKLDREFLSFDDIIKLTFELHIFMDNKYLLNYFNQCDKTKRGSLNFQEFQNFVFKLRFRPELLNIFKELNINNGKMYLQDFIKFIKDIQHENSLNNESILEIFNKFSHNNNQKYLTISDFSYYLHSTYSIPLINEEMLNENYYSYPLTDYFISSSHNTYLLGKQIHGFSSIEGYIHALQRGCRCIEIDIWDGFISGSKEQNPIVTHGHTLTNSIDFKLVIDIIRKYAFITTPYPLIISLEIKCSLESQLKCINIMKLTFGDMLIDKPINNESILPSPKDLKHKILIKVKKSKMTTIIEPIGSSNNIHSSFSTSSTQSGDDINLTVSGSSNDDMNIDTNSKVLKNIVSKSNSKNEILPELTLLAPYFVGIKFRNFSLPESKTFNHVFSFSDRTLISLLKDSNKLISILKHNKRGLMRIYPSVVRFRSDNFNPIIFWELGCQMVATNWQIWDSGEEIGESLFKSISSEIGYSGYRLKPKSLRKIENINDKEKIKTENLKSLNFNKEHFFDISIISGQQLPKPKELGIVNSNGYTPWVEIEVFNVKPIHAEIVHLHQYDNSNTIDSETDNIEENLKDEQNNFIENNDNNSNEYNEYKEIDNINEQHDMNSGIHSSNIRAGSVKLYHIEPFSGNQNCAVFFKTRLAENDNDAFSPRWNASCRLKYLSNKNDLTFIRFLVKTTRSAKPKTGVIGKVGNAVVKNNNNDYTIGSWCCKIGDLMQGYRQIRLGDNKGEELIYSSLFIKVTKN</sequence>
<keyword evidence="5 6" id="KW-0443">Lipid metabolism</keyword>
<keyword evidence="4 6" id="KW-0442">Lipid degradation</keyword>
<dbReference type="Gene3D" id="3.20.20.190">
    <property type="entry name" value="Phosphatidylinositol (PI) phosphodiesterase"/>
    <property type="match status" value="1"/>
</dbReference>
<keyword evidence="3 6" id="KW-0378">Hydrolase</keyword>
<keyword evidence="10" id="KW-1185">Reference proteome</keyword>
<dbReference type="InterPro" id="IPR015359">
    <property type="entry name" value="PLC_EF-hand-like"/>
</dbReference>
<dbReference type="Pfam" id="PF00387">
    <property type="entry name" value="PI-PLC-Y"/>
    <property type="match status" value="1"/>
</dbReference>
<dbReference type="InterPro" id="IPR001192">
    <property type="entry name" value="PI-PLC_fam"/>
</dbReference>
<dbReference type="Gene3D" id="2.30.29.30">
    <property type="entry name" value="Pleckstrin-homology domain (PH domain)/Phosphotyrosine-binding domain (PTB)"/>
    <property type="match status" value="1"/>
</dbReference>